<sequence>MNKEQFCSNKYFIRTLSLIEEILDHKVQPFVTNSLIGVHGAAWLESQKQEEVKTKNSQQPEDQKKDDREDSEADFDATSGSNENINENKLLKKELRNRYPRVGGKPDPVILASIRGLLLFDELVSDCRLEKLDRLIASKDSVVDVPLAANPLILVPPPFQSPDIEVEVDGAEELAKSQYGHAQVKTAIPLDGHNSTATDWFNDCYSHSACDQFINPSRHLPVRHSFFRE</sequence>
<dbReference type="AlphaFoldDB" id="A0A9P0EEQ3"/>
<proteinExistence type="predicted"/>
<feature type="region of interest" description="Disordered" evidence="1">
    <location>
        <begin position="49"/>
        <end position="89"/>
    </location>
</feature>
<evidence type="ECO:0000256" key="1">
    <source>
        <dbReference type="SAM" id="MobiDB-lite"/>
    </source>
</evidence>
<organism evidence="2 3">
    <name type="scientific">Nezara viridula</name>
    <name type="common">Southern green stink bug</name>
    <name type="synonym">Cimex viridulus</name>
    <dbReference type="NCBI Taxonomy" id="85310"/>
    <lineage>
        <taxon>Eukaryota</taxon>
        <taxon>Metazoa</taxon>
        <taxon>Ecdysozoa</taxon>
        <taxon>Arthropoda</taxon>
        <taxon>Hexapoda</taxon>
        <taxon>Insecta</taxon>
        <taxon>Pterygota</taxon>
        <taxon>Neoptera</taxon>
        <taxon>Paraneoptera</taxon>
        <taxon>Hemiptera</taxon>
        <taxon>Heteroptera</taxon>
        <taxon>Panheteroptera</taxon>
        <taxon>Pentatomomorpha</taxon>
        <taxon>Pentatomoidea</taxon>
        <taxon>Pentatomidae</taxon>
        <taxon>Pentatominae</taxon>
        <taxon>Nezara</taxon>
    </lineage>
</organism>
<dbReference type="Proteomes" id="UP001152798">
    <property type="component" value="Chromosome 2"/>
</dbReference>
<accession>A0A9P0EEQ3</accession>
<protein>
    <submittedName>
        <fullName evidence="2">Uncharacterized protein</fullName>
    </submittedName>
</protein>
<name>A0A9P0EEQ3_NEZVI</name>
<keyword evidence="3" id="KW-1185">Reference proteome</keyword>
<reference evidence="2" key="1">
    <citation type="submission" date="2022-01" db="EMBL/GenBank/DDBJ databases">
        <authorList>
            <person name="King R."/>
        </authorList>
    </citation>
    <scope>NUCLEOTIDE SEQUENCE</scope>
</reference>
<evidence type="ECO:0000313" key="2">
    <source>
        <dbReference type="EMBL" id="CAH1393747.1"/>
    </source>
</evidence>
<gene>
    <name evidence="2" type="ORF">NEZAVI_LOCUS4369</name>
</gene>
<dbReference type="EMBL" id="OV725078">
    <property type="protein sequence ID" value="CAH1393747.1"/>
    <property type="molecule type" value="Genomic_DNA"/>
</dbReference>
<evidence type="ECO:0000313" key="3">
    <source>
        <dbReference type="Proteomes" id="UP001152798"/>
    </source>
</evidence>